<reference evidence="2 3" key="1">
    <citation type="submission" date="2014-07" db="EMBL/GenBank/DDBJ databases">
        <title>Complete Genome of Bacillus megaterium Myophage Mater.</title>
        <authorList>
            <person name="Lancaster J.C."/>
            <person name="Hodde M.K."/>
            <person name="Hernandez A.C."/>
            <person name="Everett G.F.K."/>
        </authorList>
    </citation>
    <scope>NUCLEOTIDE SEQUENCE [LARGE SCALE GENOMIC DNA]</scope>
</reference>
<proteinExistence type="predicted"/>
<accession>A0A0A0RUG4</accession>
<protein>
    <submittedName>
        <fullName evidence="2">Uncharacterized protein</fullName>
    </submittedName>
</protein>
<feature type="compositionally biased region" description="Polar residues" evidence="1">
    <location>
        <begin position="42"/>
        <end position="60"/>
    </location>
</feature>
<evidence type="ECO:0000313" key="3">
    <source>
        <dbReference type="Proteomes" id="UP000030206"/>
    </source>
</evidence>
<sequence length="60" mass="6843">MESRKKVYRKKKLERHLKFAERLLLIFVAALLFTIGYAIGHSNGQGDSGADTSVETVYRE</sequence>
<evidence type="ECO:0000256" key="1">
    <source>
        <dbReference type="SAM" id="MobiDB-lite"/>
    </source>
</evidence>
<feature type="region of interest" description="Disordered" evidence="1">
    <location>
        <begin position="39"/>
        <end position="60"/>
    </location>
</feature>
<keyword evidence="3" id="KW-1185">Reference proteome</keyword>
<dbReference type="KEGG" id="vg:24606940"/>
<dbReference type="GeneID" id="24606940"/>
<organism evidence="2 3">
    <name type="scientific">Bacillus phage Mater</name>
    <dbReference type="NCBI Taxonomy" id="1540090"/>
    <lineage>
        <taxon>Viruses</taxon>
        <taxon>Duplodnaviria</taxon>
        <taxon>Heunggongvirae</taxon>
        <taxon>Uroviricota</taxon>
        <taxon>Caudoviricetes</taxon>
        <taxon>Herelleviridae</taxon>
        <taxon>Bastillevirinae</taxon>
        <taxon>Matervirus</taxon>
        <taxon>Matervirus mater</taxon>
    </lineage>
</organism>
<gene>
    <name evidence="2" type="ORF">CPT_Mater41</name>
</gene>
<dbReference type="Proteomes" id="UP000030206">
    <property type="component" value="Segment"/>
</dbReference>
<name>A0A0A0RUG4_9CAUD</name>
<dbReference type="EMBL" id="KM236245">
    <property type="protein sequence ID" value="AIW03198.1"/>
    <property type="molecule type" value="Genomic_DNA"/>
</dbReference>
<dbReference type="RefSeq" id="YP_009151000.1">
    <property type="nucleotide sequence ID" value="NC_027366.1"/>
</dbReference>
<evidence type="ECO:0000313" key="2">
    <source>
        <dbReference type="EMBL" id="AIW03198.1"/>
    </source>
</evidence>